<dbReference type="RefSeq" id="WP_085251385.1">
    <property type="nucleotide sequence ID" value="NZ_CAJMWI010000001.1"/>
</dbReference>
<organism evidence="1 2">
    <name type="scientific">Mycobacterium riyadhense</name>
    <dbReference type="NCBI Taxonomy" id="486698"/>
    <lineage>
        <taxon>Bacteria</taxon>
        <taxon>Bacillati</taxon>
        <taxon>Actinomycetota</taxon>
        <taxon>Actinomycetes</taxon>
        <taxon>Mycobacteriales</taxon>
        <taxon>Mycobacteriaceae</taxon>
        <taxon>Mycobacterium</taxon>
    </lineage>
</organism>
<evidence type="ECO:0000313" key="2">
    <source>
        <dbReference type="Proteomes" id="UP000193087"/>
    </source>
</evidence>
<sequence length="213" mass="22831">MKTGENAPGVAVLLFGGATLPGPLTGLPSHPDDLDAAIGGYARLIVVGADADLAAVLTRLMRADRLDIEVGYAPRRRTRATRIYRLPAGRRAARRARRGTAGRVPLIRDETGSVIVGQAQWLPADGQPVIRGEAVVDDTVLFDGEVAGVCIEPTLALPGLRAAIGRRWRRWVSGRAAQLGTTGAAMLRDGVPAPRTVRRSTFYRNVEGWLLVR</sequence>
<dbReference type="GeneID" id="93492779"/>
<dbReference type="AlphaFoldDB" id="A0A1X2CER9"/>
<dbReference type="EMBL" id="LQPQ01000121">
    <property type="protein sequence ID" value="ORW74352.1"/>
    <property type="molecule type" value="Genomic_DNA"/>
</dbReference>
<dbReference type="STRING" id="486698.AWC22_23480"/>
<keyword evidence="2" id="KW-1185">Reference proteome</keyword>
<proteinExistence type="predicted"/>
<reference evidence="1 2" key="1">
    <citation type="submission" date="2016-01" db="EMBL/GenBank/DDBJ databases">
        <title>The new phylogeny of the genus Mycobacterium.</title>
        <authorList>
            <person name="Tarcisio F."/>
            <person name="Conor M."/>
            <person name="Antonella G."/>
            <person name="Elisabetta G."/>
            <person name="Giulia F.S."/>
            <person name="Sara T."/>
            <person name="Anna F."/>
            <person name="Clotilde B."/>
            <person name="Roberto B."/>
            <person name="Veronica D.S."/>
            <person name="Fabio R."/>
            <person name="Monica P."/>
            <person name="Olivier J."/>
            <person name="Enrico T."/>
            <person name="Nicola S."/>
        </authorList>
    </citation>
    <scope>NUCLEOTIDE SEQUENCE [LARGE SCALE GENOMIC DNA]</scope>
    <source>
        <strain evidence="1 2">DSM 45176</strain>
    </source>
</reference>
<protein>
    <submittedName>
        <fullName evidence="1">Peptidase M50</fullName>
    </submittedName>
</protein>
<evidence type="ECO:0000313" key="1">
    <source>
        <dbReference type="EMBL" id="ORW74352.1"/>
    </source>
</evidence>
<dbReference type="Proteomes" id="UP000193087">
    <property type="component" value="Unassembled WGS sequence"/>
</dbReference>
<gene>
    <name evidence="1" type="ORF">AWC22_23480</name>
</gene>
<accession>A0A1X2CER9</accession>
<comment type="caution">
    <text evidence="1">The sequence shown here is derived from an EMBL/GenBank/DDBJ whole genome shotgun (WGS) entry which is preliminary data.</text>
</comment>
<name>A0A1X2CER9_9MYCO</name>
<dbReference type="OrthoDB" id="5189801at2"/>